<dbReference type="Pfam" id="PF01041">
    <property type="entry name" value="DegT_DnrJ_EryC1"/>
    <property type="match status" value="1"/>
</dbReference>
<comment type="similarity">
    <text evidence="1 4">Belongs to the DegT/DnrJ/EryC1 family.</text>
</comment>
<evidence type="ECO:0000313" key="6">
    <source>
        <dbReference type="Proteomes" id="UP000002318"/>
    </source>
</evidence>
<organism evidence="5 6">
    <name type="scientific">Sediminispirochaeta smaragdinae (strain DSM 11293 / JCM 15392 / SEBR 4228)</name>
    <name type="common">Spirochaeta smaragdinae</name>
    <dbReference type="NCBI Taxonomy" id="573413"/>
    <lineage>
        <taxon>Bacteria</taxon>
        <taxon>Pseudomonadati</taxon>
        <taxon>Spirochaetota</taxon>
        <taxon>Spirochaetia</taxon>
        <taxon>Spirochaetales</taxon>
        <taxon>Spirochaetaceae</taxon>
        <taxon>Sediminispirochaeta</taxon>
    </lineage>
</organism>
<dbReference type="eggNOG" id="COG0399">
    <property type="taxonomic scope" value="Bacteria"/>
</dbReference>
<evidence type="ECO:0000256" key="1">
    <source>
        <dbReference type="ARBA" id="ARBA00037999"/>
    </source>
</evidence>
<dbReference type="KEGG" id="ssm:Spirs_1331"/>
<keyword evidence="5" id="KW-0808">Transferase</keyword>
<dbReference type="CDD" id="cd00616">
    <property type="entry name" value="AHBA_syn"/>
    <property type="match status" value="1"/>
</dbReference>
<keyword evidence="5" id="KW-0032">Aminotransferase</keyword>
<evidence type="ECO:0000256" key="2">
    <source>
        <dbReference type="PIRSR" id="PIRSR000390-1"/>
    </source>
</evidence>
<dbReference type="STRING" id="573413.Spirs_1331"/>
<protein>
    <submittedName>
        <fullName evidence="5">DegT/DnrJ/EryC1/StrS aminotransferase</fullName>
    </submittedName>
</protein>
<dbReference type="GO" id="GO:0000271">
    <property type="term" value="P:polysaccharide biosynthetic process"/>
    <property type="evidence" value="ECO:0007669"/>
    <property type="project" value="TreeGrafter"/>
</dbReference>
<name>E1R436_SEDSS</name>
<evidence type="ECO:0000256" key="4">
    <source>
        <dbReference type="RuleBase" id="RU004508"/>
    </source>
</evidence>
<accession>E1R436</accession>
<sequence length="398" mass="43941">METKEQQPIPFALPDIGREEEEAVLRVLRSGWLTTGKEAISFEKEFAEAVSAHSALAVNSATAGLHLAAEALGVCPGDKVVTTPFTFTSTAEILRYLGADPIFADIDEETLTIDPRCVAEILDREPKIKGVIPVHLGGRMAEMDRIVSEAKKRGLFVIEDAAHAFPLSYKGKAAGTIGDAGVFSFYATKTITTGEGGMVVTDNEALAKRMSVMRLHGIDRDVWDRYSSSKGSWRYAVVAAGYKYNLTDLAAAIGRVQLKRAQEFKERRCRIASYYEAELGGIEALKLPKPPGRKEDHAWHLFIVRLRPGYSAIDRDGMVEALKARGIGTSVHYIALHLMPYYRSRYNLSPEQFPVATAVSNSCFSLPIYPSMSDGQVERVVEAIKELLSPNRRRTQTQ</sequence>
<dbReference type="RefSeq" id="WP_013253922.1">
    <property type="nucleotide sequence ID" value="NC_014364.1"/>
</dbReference>
<dbReference type="InterPro" id="IPR000653">
    <property type="entry name" value="DegT/StrS_aminotransferase"/>
</dbReference>
<dbReference type="InterPro" id="IPR015421">
    <property type="entry name" value="PyrdxlP-dep_Trfase_major"/>
</dbReference>
<dbReference type="PANTHER" id="PTHR30244:SF34">
    <property type="entry name" value="DTDP-4-AMINO-4,6-DIDEOXYGALACTOSE TRANSAMINASE"/>
    <property type="match status" value="1"/>
</dbReference>
<dbReference type="PANTHER" id="PTHR30244">
    <property type="entry name" value="TRANSAMINASE"/>
    <property type="match status" value="1"/>
</dbReference>
<dbReference type="InterPro" id="IPR015424">
    <property type="entry name" value="PyrdxlP-dep_Trfase"/>
</dbReference>
<dbReference type="GO" id="GO:0008483">
    <property type="term" value="F:transaminase activity"/>
    <property type="evidence" value="ECO:0007669"/>
    <property type="project" value="UniProtKB-KW"/>
</dbReference>
<dbReference type="EMBL" id="CP002116">
    <property type="protein sequence ID" value="ADK80458.1"/>
    <property type="molecule type" value="Genomic_DNA"/>
</dbReference>
<dbReference type="SUPFAM" id="SSF53383">
    <property type="entry name" value="PLP-dependent transferases"/>
    <property type="match status" value="1"/>
</dbReference>
<keyword evidence="6" id="KW-1185">Reference proteome</keyword>
<evidence type="ECO:0000313" key="5">
    <source>
        <dbReference type="EMBL" id="ADK80458.1"/>
    </source>
</evidence>
<dbReference type="AlphaFoldDB" id="E1R436"/>
<dbReference type="Gene3D" id="3.90.1150.10">
    <property type="entry name" value="Aspartate Aminotransferase, domain 1"/>
    <property type="match status" value="1"/>
</dbReference>
<reference evidence="5 6" key="1">
    <citation type="journal article" date="2010" name="Stand. Genomic Sci.">
        <title>Complete genome sequence of Spirochaeta smaragdinae type strain (SEBR 4228).</title>
        <authorList>
            <person name="Mavromatis K."/>
            <person name="Yasawong M."/>
            <person name="Chertkov O."/>
            <person name="Lapidus A."/>
            <person name="Lucas S."/>
            <person name="Nolan M."/>
            <person name="Del Rio T.G."/>
            <person name="Tice H."/>
            <person name="Cheng J.F."/>
            <person name="Pitluck S."/>
            <person name="Liolios K."/>
            <person name="Ivanova N."/>
            <person name="Tapia R."/>
            <person name="Han C."/>
            <person name="Bruce D."/>
            <person name="Goodwin L."/>
            <person name="Pati A."/>
            <person name="Chen A."/>
            <person name="Palaniappan K."/>
            <person name="Land M."/>
            <person name="Hauser L."/>
            <person name="Chang Y.J."/>
            <person name="Jeffries C.D."/>
            <person name="Detter J.C."/>
            <person name="Rohde M."/>
            <person name="Brambilla E."/>
            <person name="Spring S."/>
            <person name="Goker M."/>
            <person name="Sikorski J."/>
            <person name="Woyke T."/>
            <person name="Bristow J."/>
            <person name="Eisen J.A."/>
            <person name="Markowitz V."/>
            <person name="Hugenholtz P."/>
            <person name="Klenk H.P."/>
            <person name="Kyrpides N.C."/>
        </authorList>
    </citation>
    <scope>NUCLEOTIDE SEQUENCE [LARGE SCALE GENOMIC DNA]</scope>
    <source>
        <strain evidence="6">DSM 11293 / JCM 15392 / SEBR 4228</strain>
    </source>
</reference>
<dbReference type="PIRSF" id="PIRSF000390">
    <property type="entry name" value="PLP_StrS"/>
    <property type="match status" value="1"/>
</dbReference>
<gene>
    <name evidence="5" type="ordered locus">Spirs_1331</name>
</gene>
<dbReference type="Proteomes" id="UP000002318">
    <property type="component" value="Chromosome"/>
</dbReference>
<evidence type="ECO:0000256" key="3">
    <source>
        <dbReference type="PIRSR" id="PIRSR000390-2"/>
    </source>
</evidence>
<dbReference type="OrthoDB" id="9810913at2"/>
<dbReference type="GO" id="GO:0030170">
    <property type="term" value="F:pyridoxal phosphate binding"/>
    <property type="evidence" value="ECO:0007669"/>
    <property type="project" value="TreeGrafter"/>
</dbReference>
<dbReference type="HOGENOM" id="CLU_033332_0_3_12"/>
<dbReference type="Gene3D" id="3.40.640.10">
    <property type="entry name" value="Type I PLP-dependent aspartate aminotransferase-like (Major domain)"/>
    <property type="match status" value="1"/>
</dbReference>
<dbReference type="InterPro" id="IPR015422">
    <property type="entry name" value="PyrdxlP-dep_Trfase_small"/>
</dbReference>
<keyword evidence="3 4" id="KW-0663">Pyridoxal phosphate</keyword>
<feature type="modified residue" description="N6-(pyridoxal phosphate)lysine" evidence="3">
    <location>
        <position position="189"/>
    </location>
</feature>
<feature type="active site" description="Proton acceptor" evidence="2">
    <location>
        <position position="189"/>
    </location>
</feature>
<proteinExistence type="inferred from homology"/>